<evidence type="ECO:0000313" key="1">
    <source>
        <dbReference type="EMBL" id="KAK5634364.1"/>
    </source>
</evidence>
<dbReference type="Proteomes" id="UP001305414">
    <property type="component" value="Unassembled WGS sequence"/>
</dbReference>
<reference evidence="1 2" key="1">
    <citation type="submission" date="2023-10" db="EMBL/GenBank/DDBJ databases">
        <title>Draft genome sequence of Xylaria bambusicola isolate GMP-LS, the root and basal stem rot pathogen of sugarcane in Indonesia.</title>
        <authorList>
            <person name="Selvaraj P."/>
            <person name="Muralishankar V."/>
            <person name="Muruganantham S."/>
            <person name="Sp S."/>
            <person name="Haryani S."/>
            <person name="Lau K.J.X."/>
            <person name="Naqvi N.I."/>
        </authorList>
    </citation>
    <scope>NUCLEOTIDE SEQUENCE [LARGE SCALE GENOMIC DNA]</scope>
    <source>
        <strain evidence="1">GMP-LS</strain>
    </source>
</reference>
<sequence length="74" mass="8142">MALTGLNSRDCFEWRVPAVLVERIANRTGQGDVLYFLLKDTINARTAIGATVAAAKVRSNFARLRGTYPAQTML</sequence>
<evidence type="ECO:0000313" key="2">
    <source>
        <dbReference type="Proteomes" id="UP001305414"/>
    </source>
</evidence>
<protein>
    <submittedName>
        <fullName evidence="1">Uncharacterized protein</fullName>
    </submittedName>
</protein>
<comment type="caution">
    <text evidence="1">The sequence shown here is derived from an EMBL/GenBank/DDBJ whole genome shotgun (WGS) entry which is preliminary data.</text>
</comment>
<keyword evidence="2" id="KW-1185">Reference proteome</keyword>
<organism evidence="1 2">
    <name type="scientific">Xylaria bambusicola</name>
    <dbReference type="NCBI Taxonomy" id="326684"/>
    <lineage>
        <taxon>Eukaryota</taxon>
        <taxon>Fungi</taxon>
        <taxon>Dikarya</taxon>
        <taxon>Ascomycota</taxon>
        <taxon>Pezizomycotina</taxon>
        <taxon>Sordariomycetes</taxon>
        <taxon>Xylariomycetidae</taxon>
        <taxon>Xylariales</taxon>
        <taxon>Xylariaceae</taxon>
        <taxon>Xylaria</taxon>
    </lineage>
</organism>
<accession>A0AAN7V0D6</accession>
<name>A0AAN7V0D6_9PEZI</name>
<dbReference type="EMBL" id="JAWHQM010000040">
    <property type="protein sequence ID" value="KAK5634364.1"/>
    <property type="molecule type" value="Genomic_DNA"/>
</dbReference>
<gene>
    <name evidence="1" type="ORF">RRF57_010078</name>
</gene>
<proteinExistence type="predicted"/>
<dbReference type="AlphaFoldDB" id="A0AAN7V0D6"/>